<dbReference type="RefSeq" id="WP_154471504.1">
    <property type="nucleotide sequence ID" value="NZ_VUMD01000004.1"/>
</dbReference>
<protein>
    <submittedName>
        <fullName evidence="1">Uncharacterized protein</fullName>
    </submittedName>
</protein>
<evidence type="ECO:0000313" key="2">
    <source>
        <dbReference type="Proteomes" id="UP000429958"/>
    </source>
</evidence>
<dbReference type="AlphaFoldDB" id="A0A7X2NJI3"/>
<dbReference type="Proteomes" id="UP000429958">
    <property type="component" value="Unassembled WGS sequence"/>
</dbReference>
<accession>A0A7X2NJI3</accession>
<evidence type="ECO:0000313" key="1">
    <source>
        <dbReference type="EMBL" id="MSS36046.1"/>
    </source>
</evidence>
<name>A0A7X2NJI3_9CLOT</name>
<comment type="caution">
    <text evidence="1">The sequence shown here is derived from an EMBL/GenBank/DDBJ whole genome shotgun (WGS) entry which is preliminary data.</text>
</comment>
<organism evidence="1 2">
    <name type="scientific">Clostridium porci</name>
    <dbReference type="NCBI Taxonomy" id="2605778"/>
    <lineage>
        <taxon>Bacteria</taxon>
        <taxon>Bacillati</taxon>
        <taxon>Bacillota</taxon>
        <taxon>Clostridia</taxon>
        <taxon>Eubacteriales</taxon>
        <taxon>Clostridiaceae</taxon>
        <taxon>Clostridium</taxon>
    </lineage>
</organism>
<sequence>MEKRTFEDVKKYVEWQSQGKCTVLSAKPEQHFDDLGVDVCVWNVKTDTDGDWWVVEGDGVPMNLYPQSAYYFGTDEVYSFHMGLMQRMSAAHDEYHPEDFVNGVTLGTEIAPQLFRKLKSVATLIDTAKETEDFQAIGVQCRETLIELGNHIYKPMMAGAEEQPQASNFKRKAELFVQFYLKGSENSDYRSIIKKLTEATWDYANKITHSRSATYYEASTCVTVCISLVGTYENILQKIFDPLAQYHCSVCKSKKLSIDGDDSDDDGMVEKLYLHCEECGAITEVVFEKNSSDSPSYITGKVIE</sequence>
<keyword evidence="2" id="KW-1185">Reference proteome</keyword>
<gene>
    <name evidence="1" type="ORF">FYJ39_05515</name>
</gene>
<reference evidence="1 2" key="1">
    <citation type="submission" date="2019-08" db="EMBL/GenBank/DDBJ databases">
        <title>In-depth cultivation of the pig gut microbiome towards novel bacterial diversity and tailored functional studies.</title>
        <authorList>
            <person name="Wylensek D."/>
            <person name="Hitch T.C.A."/>
            <person name="Clavel T."/>
        </authorList>
    </citation>
    <scope>NUCLEOTIDE SEQUENCE [LARGE SCALE GENOMIC DNA]</scope>
    <source>
        <strain evidence="1 2">WCA-389-WT-23D1</strain>
    </source>
</reference>
<proteinExistence type="predicted"/>
<dbReference type="EMBL" id="VUMD01000004">
    <property type="protein sequence ID" value="MSS36046.1"/>
    <property type="molecule type" value="Genomic_DNA"/>
</dbReference>